<feature type="compositionally biased region" description="Low complexity" evidence="1">
    <location>
        <begin position="103"/>
        <end position="114"/>
    </location>
</feature>
<dbReference type="AlphaFoldDB" id="A0AAV9JP50"/>
<feature type="compositionally biased region" description="Gly residues" evidence="1">
    <location>
        <begin position="93"/>
        <end position="102"/>
    </location>
</feature>
<feature type="compositionally biased region" description="Low complexity" evidence="1">
    <location>
        <begin position="54"/>
        <end position="81"/>
    </location>
</feature>
<evidence type="ECO:0000313" key="2">
    <source>
        <dbReference type="EMBL" id="KAK4546796.1"/>
    </source>
</evidence>
<accession>A0AAV9JP50</accession>
<reference evidence="2 3" key="1">
    <citation type="submission" date="2021-11" db="EMBL/GenBank/DDBJ databases">
        <title>Black yeast isolated from Biological Soil Crust.</title>
        <authorList>
            <person name="Kurbessoian T."/>
        </authorList>
    </citation>
    <scope>NUCLEOTIDE SEQUENCE [LARGE SCALE GENOMIC DNA]</scope>
    <source>
        <strain evidence="2 3">CCFEE 5522</strain>
    </source>
</reference>
<evidence type="ECO:0000256" key="1">
    <source>
        <dbReference type="SAM" id="MobiDB-lite"/>
    </source>
</evidence>
<feature type="compositionally biased region" description="Polar residues" evidence="1">
    <location>
        <begin position="169"/>
        <end position="180"/>
    </location>
</feature>
<organism evidence="2 3">
    <name type="scientific">Oleoguttula mirabilis</name>
    <dbReference type="NCBI Taxonomy" id="1507867"/>
    <lineage>
        <taxon>Eukaryota</taxon>
        <taxon>Fungi</taxon>
        <taxon>Dikarya</taxon>
        <taxon>Ascomycota</taxon>
        <taxon>Pezizomycotina</taxon>
        <taxon>Dothideomycetes</taxon>
        <taxon>Dothideomycetidae</taxon>
        <taxon>Mycosphaerellales</taxon>
        <taxon>Teratosphaeriaceae</taxon>
        <taxon>Oleoguttula</taxon>
    </lineage>
</organism>
<feature type="compositionally biased region" description="Gly residues" evidence="1">
    <location>
        <begin position="115"/>
        <end position="132"/>
    </location>
</feature>
<sequence length="223" mass="20961">MSSSTGTKVTSTSANPKHENPGIVTSDSLAGESLNAGGAFAADSDARGAMAQPSASTTTNNTETSGATTLEAAPSAAARGGAQEEGGSERKLGGGNGSGSAAGGSTTYTSFATGGSLGGTSGGSSSTTGGGSDENTAPNSGSTTSSSNTGSDSTKPKGENITEGGFSSEDPNASFTTDIGGQNDPGRAALGKMAAAPAAGGAGPRQDGVSGDGQYDALDEASA</sequence>
<name>A0AAV9JP50_9PEZI</name>
<protein>
    <submittedName>
        <fullName evidence="2">Uncharacterized protein</fullName>
    </submittedName>
</protein>
<feature type="region of interest" description="Disordered" evidence="1">
    <location>
        <begin position="1"/>
        <end position="223"/>
    </location>
</feature>
<keyword evidence="3" id="KW-1185">Reference proteome</keyword>
<feature type="compositionally biased region" description="Low complexity" evidence="1">
    <location>
        <begin position="139"/>
        <end position="153"/>
    </location>
</feature>
<feature type="compositionally biased region" description="Low complexity" evidence="1">
    <location>
        <begin position="185"/>
        <end position="199"/>
    </location>
</feature>
<dbReference type="EMBL" id="JAVFHQ010000013">
    <property type="protein sequence ID" value="KAK4546796.1"/>
    <property type="molecule type" value="Genomic_DNA"/>
</dbReference>
<evidence type="ECO:0000313" key="3">
    <source>
        <dbReference type="Proteomes" id="UP001324427"/>
    </source>
</evidence>
<feature type="compositionally biased region" description="Low complexity" evidence="1">
    <location>
        <begin position="1"/>
        <end position="13"/>
    </location>
</feature>
<proteinExistence type="predicted"/>
<gene>
    <name evidence="2" type="ORF">LTR36_001528</name>
</gene>
<comment type="caution">
    <text evidence="2">The sequence shown here is derived from an EMBL/GenBank/DDBJ whole genome shotgun (WGS) entry which is preliminary data.</text>
</comment>
<dbReference type="Proteomes" id="UP001324427">
    <property type="component" value="Unassembled WGS sequence"/>
</dbReference>